<reference evidence="2" key="1">
    <citation type="journal article" date="2019" name="Int. J. Syst. Evol. Microbiol.">
        <title>The Global Catalogue of Microorganisms (GCM) 10K type strain sequencing project: providing services to taxonomists for standard genome sequencing and annotation.</title>
        <authorList>
            <consortium name="The Broad Institute Genomics Platform"/>
            <consortium name="The Broad Institute Genome Sequencing Center for Infectious Disease"/>
            <person name="Wu L."/>
            <person name="Ma J."/>
        </authorList>
    </citation>
    <scope>NUCLEOTIDE SEQUENCE [LARGE SCALE GENOMIC DNA]</scope>
    <source>
        <strain evidence="2">JCM 4316</strain>
    </source>
</reference>
<protein>
    <submittedName>
        <fullName evidence="1">Uncharacterized protein</fullName>
    </submittedName>
</protein>
<dbReference type="Proteomes" id="UP001500253">
    <property type="component" value="Unassembled WGS sequence"/>
</dbReference>
<sequence length="98" mass="10345">MVIISPAIPSETVKLEPMEVSKPMGRISVVTMENIPIITETTAGHEVVAGRLAASVVPADVAASVGMGFRSLSGVDELIDHQLIKSPDETLAGSRHQR</sequence>
<dbReference type="RefSeq" id="WP_346176673.1">
    <property type="nucleotide sequence ID" value="NZ_BAAASD010000023.1"/>
</dbReference>
<comment type="caution">
    <text evidence="1">The sequence shown here is derived from an EMBL/GenBank/DDBJ whole genome shotgun (WGS) entry which is preliminary data.</text>
</comment>
<evidence type="ECO:0000313" key="2">
    <source>
        <dbReference type="Proteomes" id="UP001500253"/>
    </source>
</evidence>
<organism evidence="1 2">
    <name type="scientific">Streptomyces cuspidosporus</name>
    <dbReference type="NCBI Taxonomy" id="66882"/>
    <lineage>
        <taxon>Bacteria</taxon>
        <taxon>Bacillati</taxon>
        <taxon>Actinomycetota</taxon>
        <taxon>Actinomycetes</taxon>
        <taxon>Kitasatosporales</taxon>
        <taxon>Streptomycetaceae</taxon>
        <taxon>Streptomyces</taxon>
    </lineage>
</organism>
<gene>
    <name evidence="1" type="ORF">GCM10010246_49720</name>
</gene>
<evidence type="ECO:0000313" key="1">
    <source>
        <dbReference type="EMBL" id="GAA2354767.1"/>
    </source>
</evidence>
<dbReference type="EMBL" id="BAAASD010000023">
    <property type="protein sequence ID" value="GAA2354767.1"/>
    <property type="molecule type" value="Genomic_DNA"/>
</dbReference>
<accession>A0ABP5TKB4</accession>
<name>A0ABP5TKB4_9ACTN</name>
<keyword evidence="2" id="KW-1185">Reference proteome</keyword>
<proteinExistence type="predicted"/>